<proteinExistence type="predicted"/>
<sequence>MNLPSQIYRLARGAYRSLSLKPPRQRELFYKEILQSSEGKSQAYLQSLLDYATLRVPYYTNLADFWREGNSELAHFPLLTKPLIRDNFERLKSDEIASRNCFLNSSGGSTGQPISIMQDREFEEWREATELFYYRQFLGIDLGGLPQVILWGSTKDIKRQTNTQGVKGKLLKFIQPTTFLNSFKMTKEDLQKYVEIINQERPVLIKAYAGSLYQLAKFVRNNNLSIHRPKILYTSAETLRPFMRELIEDVFRCKVYDFYGSREVGAIAGECSRGKMHIFNFNNYVEVVDRDNNTVRFGEEGRILVTTLHNHTMPLIRYEIGDMAIPGKPCQCGSPLPTLERVTGRVKDHFLTRAGTLVDGGYFTRQFYFRNWVDEFQVLQKDFDRIEIYYVSNGEPVASEMADICTQIQLAMGEDCQIEWHQVEEVPRTPQGKLLYTRSLVNS</sequence>
<name>A0AAE3GX70_9CYAN</name>
<dbReference type="Proteomes" id="UP001204953">
    <property type="component" value="Unassembled WGS sequence"/>
</dbReference>
<dbReference type="EMBL" id="JAMZMM010000343">
    <property type="protein sequence ID" value="MCP2731513.1"/>
    <property type="molecule type" value="Genomic_DNA"/>
</dbReference>
<dbReference type="InterPro" id="IPR053158">
    <property type="entry name" value="CapK_Type1_Caps_Biosynth"/>
</dbReference>
<gene>
    <name evidence="1" type="ORF">NJ959_24095</name>
</gene>
<accession>A0AAE3GX70</accession>
<dbReference type="PANTHER" id="PTHR36932">
    <property type="entry name" value="CAPSULAR POLYSACCHARIDE BIOSYNTHESIS PROTEIN"/>
    <property type="match status" value="1"/>
</dbReference>
<dbReference type="AlphaFoldDB" id="A0AAE3GX70"/>
<dbReference type="PANTHER" id="PTHR36932:SF1">
    <property type="entry name" value="CAPSULAR POLYSACCHARIDE BIOSYNTHESIS PROTEIN"/>
    <property type="match status" value="1"/>
</dbReference>
<organism evidence="1 2">
    <name type="scientific">Limnofasciculus baicalensis BBK-W-15</name>
    <dbReference type="NCBI Taxonomy" id="2699891"/>
    <lineage>
        <taxon>Bacteria</taxon>
        <taxon>Bacillati</taxon>
        <taxon>Cyanobacteriota</taxon>
        <taxon>Cyanophyceae</taxon>
        <taxon>Coleofasciculales</taxon>
        <taxon>Coleofasciculaceae</taxon>
        <taxon>Limnofasciculus</taxon>
        <taxon>Limnofasciculus baicalensis</taxon>
    </lineage>
</organism>
<keyword evidence="2" id="KW-1185">Reference proteome</keyword>
<evidence type="ECO:0000313" key="1">
    <source>
        <dbReference type="EMBL" id="MCP2731513.1"/>
    </source>
</evidence>
<dbReference type="Gene3D" id="3.40.50.12780">
    <property type="entry name" value="N-terminal domain of ligase-like"/>
    <property type="match status" value="1"/>
</dbReference>
<protein>
    <submittedName>
        <fullName evidence="1">Uncharacterized protein</fullName>
    </submittedName>
</protein>
<dbReference type="InterPro" id="IPR042099">
    <property type="entry name" value="ANL_N_sf"/>
</dbReference>
<evidence type="ECO:0000313" key="2">
    <source>
        <dbReference type="Proteomes" id="UP001204953"/>
    </source>
</evidence>
<dbReference type="RefSeq" id="WP_254014250.1">
    <property type="nucleotide sequence ID" value="NZ_JAMZMM010000343.1"/>
</dbReference>
<comment type="caution">
    <text evidence="1">The sequence shown here is derived from an EMBL/GenBank/DDBJ whole genome shotgun (WGS) entry which is preliminary data.</text>
</comment>
<reference evidence="1" key="1">
    <citation type="submission" date="2022-06" db="EMBL/GenBank/DDBJ databases">
        <title>New cyanobacteria of genus Symplocastrum in benthos of Lake Baikal.</title>
        <authorList>
            <person name="Sorokovikova E."/>
            <person name="Tikhonova I."/>
            <person name="Krasnopeev A."/>
            <person name="Evseev P."/>
            <person name="Gladkikh A."/>
            <person name="Belykh O."/>
        </authorList>
    </citation>
    <scope>NUCLEOTIDE SEQUENCE</scope>
    <source>
        <strain evidence="1">BBK-W-15</strain>
    </source>
</reference>
<dbReference type="SUPFAM" id="SSF56801">
    <property type="entry name" value="Acetyl-CoA synthetase-like"/>
    <property type="match status" value="1"/>
</dbReference>